<protein>
    <submittedName>
        <fullName evidence="2">Uncharacterized protein</fullName>
    </submittedName>
</protein>
<evidence type="ECO:0000256" key="1">
    <source>
        <dbReference type="SAM" id="MobiDB-lite"/>
    </source>
</evidence>
<name>A0AAV7TAX1_PLEWA</name>
<sequence length="156" mass="16945">MKSGLRCPGWGVSCRHSLYPGWQTRPVACEQGLVDEVGVRRGGLGRQTGPLVLRRIRPVEEVWRWLEMWDKVAPSVSDRACSAADPMSGLDGSDWRKRKEGRMNDYTGQGASDNSRIEIQQDGTMAVVSPGLSAGLTLAPDLGVETMSDASQEGIS</sequence>
<accession>A0AAV7TAX1</accession>
<gene>
    <name evidence="2" type="ORF">NDU88_005306</name>
</gene>
<organism evidence="2 3">
    <name type="scientific">Pleurodeles waltl</name>
    <name type="common">Iberian ribbed newt</name>
    <dbReference type="NCBI Taxonomy" id="8319"/>
    <lineage>
        <taxon>Eukaryota</taxon>
        <taxon>Metazoa</taxon>
        <taxon>Chordata</taxon>
        <taxon>Craniata</taxon>
        <taxon>Vertebrata</taxon>
        <taxon>Euteleostomi</taxon>
        <taxon>Amphibia</taxon>
        <taxon>Batrachia</taxon>
        <taxon>Caudata</taxon>
        <taxon>Salamandroidea</taxon>
        <taxon>Salamandridae</taxon>
        <taxon>Pleurodelinae</taxon>
        <taxon>Pleurodeles</taxon>
    </lineage>
</organism>
<feature type="compositionally biased region" description="Basic and acidic residues" evidence="1">
    <location>
        <begin position="93"/>
        <end position="103"/>
    </location>
</feature>
<keyword evidence="3" id="KW-1185">Reference proteome</keyword>
<reference evidence="2" key="1">
    <citation type="journal article" date="2022" name="bioRxiv">
        <title>Sequencing and chromosome-scale assembly of the giantPleurodeles waltlgenome.</title>
        <authorList>
            <person name="Brown T."/>
            <person name="Elewa A."/>
            <person name="Iarovenko S."/>
            <person name="Subramanian E."/>
            <person name="Araus A.J."/>
            <person name="Petzold A."/>
            <person name="Susuki M."/>
            <person name="Suzuki K.-i.T."/>
            <person name="Hayashi T."/>
            <person name="Toyoda A."/>
            <person name="Oliveira C."/>
            <person name="Osipova E."/>
            <person name="Leigh N.D."/>
            <person name="Simon A."/>
            <person name="Yun M.H."/>
        </authorList>
    </citation>
    <scope>NUCLEOTIDE SEQUENCE</scope>
    <source>
        <strain evidence="2">20211129_DDA</strain>
        <tissue evidence="2">Liver</tissue>
    </source>
</reference>
<evidence type="ECO:0000313" key="2">
    <source>
        <dbReference type="EMBL" id="KAJ1173474.1"/>
    </source>
</evidence>
<comment type="caution">
    <text evidence="2">The sequence shown here is derived from an EMBL/GenBank/DDBJ whole genome shotgun (WGS) entry which is preliminary data.</text>
</comment>
<dbReference type="Proteomes" id="UP001066276">
    <property type="component" value="Chromosome 4_1"/>
</dbReference>
<dbReference type="AlphaFoldDB" id="A0AAV7TAX1"/>
<dbReference type="EMBL" id="JANPWB010000007">
    <property type="protein sequence ID" value="KAJ1173474.1"/>
    <property type="molecule type" value="Genomic_DNA"/>
</dbReference>
<evidence type="ECO:0000313" key="3">
    <source>
        <dbReference type="Proteomes" id="UP001066276"/>
    </source>
</evidence>
<feature type="region of interest" description="Disordered" evidence="1">
    <location>
        <begin position="77"/>
        <end position="115"/>
    </location>
</feature>
<proteinExistence type="predicted"/>
<feature type="compositionally biased region" description="Polar residues" evidence="1">
    <location>
        <begin position="106"/>
        <end position="115"/>
    </location>
</feature>